<dbReference type="EMBL" id="CM043020">
    <property type="protein sequence ID" value="KAI4459790.1"/>
    <property type="molecule type" value="Genomic_DNA"/>
</dbReference>
<dbReference type="Proteomes" id="UP001056778">
    <property type="component" value="Chromosome 6"/>
</dbReference>
<reference evidence="1" key="1">
    <citation type="submission" date="2022-04" db="EMBL/GenBank/DDBJ databases">
        <title>Chromosome-scale genome assembly of Holotrichia oblita Faldermann.</title>
        <authorList>
            <person name="Rongchong L."/>
        </authorList>
    </citation>
    <scope>NUCLEOTIDE SEQUENCE</scope>
    <source>
        <strain evidence="1">81SQS9</strain>
    </source>
</reference>
<name>A0ACB9SZ00_HOLOL</name>
<keyword evidence="2" id="KW-1185">Reference proteome</keyword>
<evidence type="ECO:0000313" key="2">
    <source>
        <dbReference type="Proteomes" id="UP001056778"/>
    </source>
</evidence>
<comment type="caution">
    <text evidence="1">The sequence shown here is derived from an EMBL/GenBank/DDBJ whole genome shotgun (WGS) entry which is preliminary data.</text>
</comment>
<gene>
    <name evidence="1" type="ORF">MML48_6g00020467</name>
</gene>
<protein>
    <submittedName>
        <fullName evidence="1">Hen1</fullName>
    </submittedName>
</protein>
<proteinExistence type="predicted"/>
<evidence type="ECO:0000313" key="1">
    <source>
        <dbReference type="EMBL" id="KAI4459790.1"/>
    </source>
</evidence>
<accession>A0ACB9SZ00</accession>
<organism evidence="1 2">
    <name type="scientific">Holotrichia oblita</name>
    <name type="common">Chafer beetle</name>
    <dbReference type="NCBI Taxonomy" id="644536"/>
    <lineage>
        <taxon>Eukaryota</taxon>
        <taxon>Metazoa</taxon>
        <taxon>Ecdysozoa</taxon>
        <taxon>Arthropoda</taxon>
        <taxon>Hexapoda</taxon>
        <taxon>Insecta</taxon>
        <taxon>Pterygota</taxon>
        <taxon>Neoptera</taxon>
        <taxon>Endopterygota</taxon>
        <taxon>Coleoptera</taxon>
        <taxon>Polyphaga</taxon>
        <taxon>Scarabaeiformia</taxon>
        <taxon>Scarabaeidae</taxon>
        <taxon>Melolonthinae</taxon>
        <taxon>Holotrichia</taxon>
    </lineage>
</organism>
<sequence>MNLLAEGEADSSNGYRARVIGNFQRCKLIEDAEIQRNCVRTDTLDLKFDPPLFRQRYSAVQQILLNENWKSQIKKVVDFGCSELNFFKYLKHLYDVNEIICVDISEDTLIDNLFKVHPLTVDYLKRRPNQLKVDILVGNVSQPDARLLGTDAVIAIELIEHLYPDTLEALPYNIFYYTKPLLAIFTTPNYEFNSLFPDTKSFRHTDHKFEWTREQFQSWALNITTRFPNYTVQFDGIGLGPEGSESVGYCTQVAIFLKHSDEEEQLSEVPRSCREILTMAILNVDRPNQAQGICTHYSYIKQIQAFSATETNQHDLFYKELEHIEYPFHVDNRSPEERALDEIRYKLFSSCITSRFYNEDRARIEYPLEELVKNEDGYFTTVPELRKLLEKEHFEIKECLSPGTSKKSLCVIHYLSMENHSSSPSSDGNNSDDKGNWNIAAEESDWDAEYSGRKKGKPENDSNSSSKEQRVTLQFHSTLANPSQSVETKEELKRDRSANKRQSNSFHSKLPSTSASHNNEKTPKKGTNIKNKDLHMSQGTSKDNESRKRKTDSNVSNNIDNNEKRSHKKNIDLKVHDSAHSQGSNMPKNNRNAKTSSNSAKSSPKGKVMTTSSLKRFPIKIEDSSLPSTSDIKKRKKGKKNDEDKDDIKALTECIIYNTLNNIPESDENPEEIQISETPRIKLPDIVNLPEIGVSSILSGIDVANSIGNEIMDQVLRTAKQSTSSSDKNMSDGNESKSKDLCPEPLSQELNHASREALFDPNSEIDMLEEFEIPPPPPPPPMFQLPATEHHNVILIGMTPTNEEETVGVHPSIIEVEIDEEESTSDSSSSHHEAEAGYTSSDSGVVQLPTDDTDERNLQDDGGIDAALNRATPGSTSAAESADEFFDTLEETLTITSRTNPQNRRN</sequence>